<dbReference type="PROSITE" id="PS51257">
    <property type="entry name" value="PROKAR_LIPOPROTEIN"/>
    <property type="match status" value="1"/>
</dbReference>
<evidence type="ECO:0000313" key="2">
    <source>
        <dbReference type="EMBL" id="MEM0574101.1"/>
    </source>
</evidence>
<reference evidence="1 4" key="1">
    <citation type="submission" date="2024-01" db="EMBL/GenBank/DDBJ databases">
        <title>Aequorivita flavus sp. nov., isolated from deep-sea sediment.</title>
        <authorList>
            <person name="Chen X."/>
        </authorList>
    </citation>
    <scope>NUCLEOTIDE SEQUENCE</scope>
    <source>
        <strain evidence="1">MCCC 1A16923</strain>
        <strain evidence="2 4">MCCC 1A16935</strain>
    </source>
</reference>
<evidence type="ECO:0000313" key="4">
    <source>
        <dbReference type="Proteomes" id="UP001390963"/>
    </source>
</evidence>
<gene>
    <name evidence="2" type="ORF">VZD24_11275</name>
    <name evidence="1" type="ORF">VZD85_11690</name>
</gene>
<dbReference type="AlphaFoldDB" id="A0AB35YUW6"/>
<organism evidence="1 3">
    <name type="scientific">Aequorivita flava</name>
    <dbReference type="NCBI Taxonomy" id="3114371"/>
    <lineage>
        <taxon>Bacteria</taxon>
        <taxon>Pseudomonadati</taxon>
        <taxon>Bacteroidota</taxon>
        <taxon>Flavobacteriia</taxon>
        <taxon>Flavobacteriales</taxon>
        <taxon>Flavobacteriaceae</taxon>
        <taxon>Aequorivita</taxon>
    </lineage>
</organism>
<dbReference type="RefSeq" id="WP_342687647.1">
    <property type="nucleotide sequence ID" value="NZ_JAZBJM010000008.1"/>
</dbReference>
<name>A0AB35YUW6_9FLAO</name>
<evidence type="ECO:0000313" key="3">
    <source>
        <dbReference type="Proteomes" id="UP001388259"/>
    </source>
</evidence>
<accession>A0AB35YUW6</accession>
<proteinExistence type="predicted"/>
<protein>
    <submittedName>
        <fullName evidence="1">Uncharacterized protein</fullName>
    </submittedName>
</protein>
<evidence type="ECO:0000313" key="1">
    <source>
        <dbReference type="EMBL" id="MEM0519020.1"/>
    </source>
</evidence>
<dbReference type="EMBL" id="JAZBJM010000008">
    <property type="protein sequence ID" value="MEM0519020.1"/>
    <property type="molecule type" value="Genomic_DNA"/>
</dbReference>
<sequence>MKTTLKHLCIWCFIGLLTSCTPTPVNNDTLVKKAKPVFATGGEHSTEPDNEKD</sequence>
<keyword evidence="4" id="KW-1185">Reference proteome</keyword>
<dbReference type="Proteomes" id="UP001388259">
    <property type="component" value="Unassembled WGS sequence"/>
</dbReference>
<dbReference type="Proteomes" id="UP001390963">
    <property type="component" value="Unassembled WGS sequence"/>
</dbReference>
<dbReference type="EMBL" id="JBANCF010000009">
    <property type="protein sequence ID" value="MEM0574101.1"/>
    <property type="molecule type" value="Genomic_DNA"/>
</dbReference>
<comment type="caution">
    <text evidence="1">The sequence shown here is derived from an EMBL/GenBank/DDBJ whole genome shotgun (WGS) entry which is preliminary data.</text>
</comment>